<dbReference type="InterPro" id="IPR017972">
    <property type="entry name" value="Cyt_P450_CS"/>
</dbReference>
<dbReference type="PRINTS" id="PR00463">
    <property type="entry name" value="EP450I"/>
</dbReference>
<comment type="similarity">
    <text evidence="1 5">Belongs to the cytochrome P450 family.</text>
</comment>
<comment type="cofactor">
    <cofactor evidence="4">
        <name>heme</name>
        <dbReference type="ChEBI" id="CHEBI:30413"/>
    </cofactor>
</comment>
<keyword evidence="2 4" id="KW-0479">Metal-binding</keyword>
<keyword evidence="4 5" id="KW-0349">Heme</keyword>
<dbReference type="InterPro" id="IPR002401">
    <property type="entry name" value="Cyt_P450_E_grp-I"/>
</dbReference>
<feature type="transmembrane region" description="Helical" evidence="6">
    <location>
        <begin position="12"/>
        <end position="33"/>
    </location>
</feature>
<keyword evidence="3 4" id="KW-0408">Iron</keyword>
<evidence type="ECO:0000256" key="2">
    <source>
        <dbReference type="ARBA" id="ARBA00022723"/>
    </source>
</evidence>
<dbReference type="PRINTS" id="PR00385">
    <property type="entry name" value="P450"/>
</dbReference>
<evidence type="ECO:0000256" key="5">
    <source>
        <dbReference type="RuleBase" id="RU000461"/>
    </source>
</evidence>
<dbReference type="GO" id="GO:0016705">
    <property type="term" value="F:oxidoreductase activity, acting on paired donors, with incorporation or reduction of molecular oxygen"/>
    <property type="evidence" value="ECO:0007669"/>
    <property type="project" value="InterPro"/>
</dbReference>
<evidence type="ECO:0000256" key="6">
    <source>
        <dbReference type="SAM" id="Phobius"/>
    </source>
</evidence>
<dbReference type="SUPFAM" id="SSF48264">
    <property type="entry name" value="Cytochrome P450"/>
    <property type="match status" value="1"/>
</dbReference>
<dbReference type="PROSITE" id="PS00086">
    <property type="entry name" value="CYTOCHROME_P450"/>
    <property type="match status" value="1"/>
</dbReference>
<evidence type="ECO:0000256" key="4">
    <source>
        <dbReference type="PIRSR" id="PIRSR602401-1"/>
    </source>
</evidence>
<keyword evidence="5" id="KW-0560">Oxidoreductase</keyword>
<keyword evidence="5" id="KW-0503">Monooxygenase</keyword>
<evidence type="ECO:0008006" key="9">
    <source>
        <dbReference type="Google" id="ProtNLM"/>
    </source>
</evidence>
<organism evidence="7 8">
    <name type="scientific">Quercus rubra</name>
    <name type="common">Northern red oak</name>
    <name type="synonym">Quercus borealis</name>
    <dbReference type="NCBI Taxonomy" id="3512"/>
    <lineage>
        <taxon>Eukaryota</taxon>
        <taxon>Viridiplantae</taxon>
        <taxon>Streptophyta</taxon>
        <taxon>Embryophyta</taxon>
        <taxon>Tracheophyta</taxon>
        <taxon>Spermatophyta</taxon>
        <taxon>Magnoliopsida</taxon>
        <taxon>eudicotyledons</taxon>
        <taxon>Gunneridae</taxon>
        <taxon>Pentapetalae</taxon>
        <taxon>rosids</taxon>
        <taxon>fabids</taxon>
        <taxon>Fagales</taxon>
        <taxon>Fagaceae</taxon>
        <taxon>Quercus</taxon>
    </lineage>
</organism>
<dbReference type="FunFam" id="1.10.630.10:FF:000011">
    <property type="entry name" value="Cytochrome P450 83B1"/>
    <property type="match status" value="1"/>
</dbReference>
<accession>A0AAN7ICE2</accession>
<keyword evidence="6" id="KW-0812">Transmembrane</keyword>
<proteinExistence type="inferred from homology"/>
<name>A0AAN7ICE2_QUERU</name>
<dbReference type="GO" id="GO:0004497">
    <property type="term" value="F:monooxygenase activity"/>
    <property type="evidence" value="ECO:0007669"/>
    <property type="project" value="UniProtKB-KW"/>
</dbReference>
<keyword evidence="6" id="KW-1133">Transmembrane helix</keyword>
<keyword evidence="8" id="KW-1185">Reference proteome</keyword>
<evidence type="ECO:0000256" key="3">
    <source>
        <dbReference type="ARBA" id="ARBA00023004"/>
    </source>
</evidence>
<protein>
    <recommendedName>
        <fullName evidence="9">Cytochrome P450</fullName>
    </recommendedName>
</protein>
<dbReference type="AlphaFoldDB" id="A0AAN7ICE2"/>
<dbReference type="Pfam" id="PF00067">
    <property type="entry name" value="p450"/>
    <property type="match status" value="1"/>
</dbReference>
<dbReference type="Proteomes" id="UP001324115">
    <property type="component" value="Unassembled WGS sequence"/>
</dbReference>
<dbReference type="Gene3D" id="1.10.630.10">
    <property type="entry name" value="Cytochrome P450"/>
    <property type="match status" value="1"/>
</dbReference>
<keyword evidence="6" id="KW-0472">Membrane</keyword>
<dbReference type="InterPro" id="IPR036396">
    <property type="entry name" value="Cyt_P450_sf"/>
</dbReference>
<evidence type="ECO:0000313" key="8">
    <source>
        <dbReference type="Proteomes" id="UP001324115"/>
    </source>
</evidence>
<dbReference type="EMBL" id="JAXUIC010000010">
    <property type="protein sequence ID" value="KAK4568731.1"/>
    <property type="molecule type" value="Genomic_DNA"/>
</dbReference>
<feature type="binding site" description="axial binding residue" evidence="4">
    <location>
        <position position="460"/>
    </location>
    <ligand>
        <name>heme</name>
        <dbReference type="ChEBI" id="CHEBI:30413"/>
    </ligand>
    <ligandPart>
        <name>Fe</name>
        <dbReference type="ChEBI" id="CHEBI:18248"/>
    </ligandPart>
</feature>
<evidence type="ECO:0000313" key="7">
    <source>
        <dbReference type="EMBL" id="KAK4568731.1"/>
    </source>
</evidence>
<evidence type="ECO:0000256" key="1">
    <source>
        <dbReference type="ARBA" id="ARBA00010617"/>
    </source>
</evidence>
<dbReference type="GO" id="GO:0005506">
    <property type="term" value="F:iron ion binding"/>
    <property type="evidence" value="ECO:0007669"/>
    <property type="project" value="InterPro"/>
</dbReference>
<dbReference type="GO" id="GO:0020037">
    <property type="term" value="F:heme binding"/>
    <property type="evidence" value="ECO:0007669"/>
    <property type="project" value="InterPro"/>
</dbReference>
<dbReference type="InterPro" id="IPR001128">
    <property type="entry name" value="Cyt_P450"/>
</dbReference>
<sequence>MSHFLQFLGPNVTSFLLHPIVLAILAFIFILLFKWSPTRPNNNKNSPPSPPKLPIIGNLHQLGLYPHHSLRDLAQLYGPVMLLKLGNVPTLVVSSADAAREIMKTNDVIFANRPKTRMFGKLTYDFKDVALAPYGEYWRQTKSILVLHLLSNKRVQSFRAVREEEISLLIEKIKQSCSSSSVNLSEMFAKITNDIICRVALGRKYGEGEGGRKFKELIGEMLELAGVNNMEDYIPWLAWVNRVNGLDAKAERVTKQFDDFLEGVIEEHINRKKKGSDERSLENEDRKDFVDVLLWVQKENIIGFPIDRVCIKALILDAFNAGTDTTYSVLEWAMTELLRHPKMMKKMQDEVRAITSNKKDIKLDDLDEMHYLNAVIKETLRLHPIIPLLVPRESRREAKIQGYDIAAGTQVFINVWAIGRDPGLWDNPEEFHPERFLNSSIDFKGHDFQLIPFGAGRRSCPGISFALTNIKLVLAKFVNYFDWKLPNGAKGEDLDMTESIGLSIHKKFPLIAVATPYVA</sequence>
<reference evidence="7 8" key="1">
    <citation type="journal article" date="2023" name="G3 (Bethesda)">
        <title>A haplotype-resolved chromosome-scale genome for Quercus rubra L. provides insights into the genetics of adaptive traits for red oak species.</title>
        <authorList>
            <person name="Kapoor B."/>
            <person name="Jenkins J."/>
            <person name="Schmutz J."/>
            <person name="Zhebentyayeva T."/>
            <person name="Kuelheim C."/>
            <person name="Coggeshall M."/>
            <person name="Heim C."/>
            <person name="Lasky J.R."/>
            <person name="Leites L."/>
            <person name="Islam-Faridi N."/>
            <person name="Romero-Severson J."/>
            <person name="DeLeo V.L."/>
            <person name="Lucas S.M."/>
            <person name="Lazic D."/>
            <person name="Gailing O."/>
            <person name="Carlson J."/>
            <person name="Staton M."/>
        </authorList>
    </citation>
    <scope>NUCLEOTIDE SEQUENCE [LARGE SCALE GENOMIC DNA]</scope>
    <source>
        <strain evidence="7">Pseudo-F2</strain>
    </source>
</reference>
<comment type="caution">
    <text evidence="7">The sequence shown here is derived from an EMBL/GenBank/DDBJ whole genome shotgun (WGS) entry which is preliminary data.</text>
</comment>
<gene>
    <name evidence="7" type="ORF">RGQ29_004224</name>
</gene>
<dbReference type="CDD" id="cd11072">
    <property type="entry name" value="CYP71-like"/>
    <property type="match status" value="1"/>
</dbReference>
<dbReference type="PANTHER" id="PTHR47955">
    <property type="entry name" value="CYTOCHROME P450 FAMILY 71 PROTEIN"/>
    <property type="match status" value="1"/>
</dbReference>
<dbReference type="PANTHER" id="PTHR47955:SF15">
    <property type="entry name" value="CYTOCHROME P450 71A2-LIKE"/>
    <property type="match status" value="1"/>
</dbReference>